<accession>A0A511WXF6</accession>
<dbReference type="Pfam" id="PF20250">
    <property type="entry name" value="FapA_N"/>
    <property type="match status" value="1"/>
</dbReference>
<feature type="domain" description="Flagellar Assembly Protein A N-terminal region" evidence="2">
    <location>
        <begin position="8"/>
        <end position="172"/>
    </location>
</feature>
<keyword evidence="1" id="KW-0175">Coiled coil</keyword>
<dbReference type="InterPro" id="IPR005646">
    <property type="entry name" value="FapA"/>
</dbReference>
<dbReference type="Proteomes" id="UP000321400">
    <property type="component" value="Unassembled WGS sequence"/>
</dbReference>
<evidence type="ECO:0000313" key="4">
    <source>
        <dbReference type="Proteomes" id="UP000321400"/>
    </source>
</evidence>
<name>A0A511WXF6_9BACI</name>
<feature type="coiled-coil region" evidence="1">
    <location>
        <begin position="376"/>
        <end position="403"/>
    </location>
</feature>
<dbReference type="Pfam" id="PF03961">
    <property type="entry name" value="FapA"/>
    <property type="match status" value="1"/>
</dbReference>
<evidence type="ECO:0000256" key="1">
    <source>
        <dbReference type="SAM" id="Coils"/>
    </source>
</evidence>
<gene>
    <name evidence="3" type="ORF">HAL01_02680</name>
</gene>
<dbReference type="RefSeq" id="WP_089799618.1">
    <property type="nucleotide sequence ID" value="NZ_BJYE01000002.1"/>
</dbReference>
<dbReference type="EMBL" id="BJYE01000002">
    <property type="protein sequence ID" value="GEN55804.1"/>
    <property type="molecule type" value="Genomic_DNA"/>
</dbReference>
<keyword evidence="4" id="KW-1185">Reference proteome</keyword>
<dbReference type="PANTHER" id="PTHR38032:SF1">
    <property type="entry name" value="RNA-BINDING PROTEIN KHPB N-TERMINAL DOMAIN-CONTAINING PROTEIN"/>
    <property type="match status" value="1"/>
</dbReference>
<dbReference type="OrthoDB" id="9816426at2"/>
<dbReference type="PANTHER" id="PTHR38032">
    <property type="entry name" value="POLYMERASE-RELATED"/>
    <property type="match status" value="1"/>
</dbReference>
<proteinExistence type="predicted"/>
<evidence type="ECO:0000313" key="3">
    <source>
        <dbReference type="EMBL" id="GEN55804.1"/>
    </source>
</evidence>
<dbReference type="AlphaFoldDB" id="A0A511WXF6"/>
<dbReference type="InterPro" id="IPR046865">
    <property type="entry name" value="FapA_b_solenoid"/>
</dbReference>
<dbReference type="InterPro" id="IPR046866">
    <property type="entry name" value="FapA_N"/>
</dbReference>
<evidence type="ECO:0000259" key="2">
    <source>
        <dbReference type="Pfam" id="PF20250"/>
    </source>
</evidence>
<reference evidence="3 4" key="1">
    <citation type="submission" date="2019-07" db="EMBL/GenBank/DDBJ databases">
        <title>Whole genome shotgun sequence of Halolactibacillus alkaliphilus NBRC 103919.</title>
        <authorList>
            <person name="Hosoyama A."/>
            <person name="Uohara A."/>
            <person name="Ohji S."/>
            <person name="Ichikawa N."/>
        </authorList>
    </citation>
    <scope>NUCLEOTIDE SEQUENCE [LARGE SCALE GENOMIC DNA]</scope>
    <source>
        <strain evidence="3 4">NBRC 103919</strain>
    </source>
</reference>
<dbReference type="STRING" id="442899.SAMN05720591_102134"/>
<sequence length="458" mass="50434">MVALDEFFEVMVSDDELTATLNLKEEWPEPIDEGVFERWLTSQQIKTGIISHVFDRILAQDDQLEFPVIIARGEEAIDGIDGTIRFLTKESDTINIEERESFKDIHKIPTVEKDEKIAIITRPVPEENGYKVNGKVIYGKKPKAVKYTAGENVYYDEKTLSFYSSITGKPSIGRSKISVFNTYEVQNDLSMKTGNVKFDGSVTIRGNVPEGYSVEATGDIYIHGLVEASHIKANGSVHITEGIVGMKKGVIDAGVDINIGYINQATVSAGQNINVNNSILHSECTAGAHIYCQAGHIIGGVCSAGESIEAKDIGNKMDTKTTVAIAVNQKSLELVKQLDFARDTLLEDIKKLKILGDGLAAKAKAGGLNSKERILLLKQKNTLQLTEQKLNKINEKKESLTVSIGEENEAMLITKGTIYPNVELCFGKYQETTKKAYKYSTIYLEEGEITIAPLNSRG</sequence>
<comment type="caution">
    <text evidence="3">The sequence shown here is derived from an EMBL/GenBank/DDBJ whole genome shotgun (WGS) entry which is preliminary data.</text>
</comment>
<organism evidence="3 4">
    <name type="scientific">Halolactibacillus alkaliphilus</name>
    <dbReference type="NCBI Taxonomy" id="442899"/>
    <lineage>
        <taxon>Bacteria</taxon>
        <taxon>Bacillati</taxon>
        <taxon>Bacillota</taxon>
        <taxon>Bacilli</taxon>
        <taxon>Bacillales</taxon>
        <taxon>Bacillaceae</taxon>
        <taxon>Halolactibacillus</taxon>
    </lineage>
</organism>
<protein>
    <submittedName>
        <fullName evidence="3">Polymerase</fullName>
    </submittedName>
</protein>